<dbReference type="PANTHER" id="PTHR19136">
    <property type="entry name" value="MOLYBDENUM COFACTOR GUANYLYLTRANSFERASE"/>
    <property type="match status" value="1"/>
</dbReference>
<gene>
    <name evidence="3" type="ordered locus">Metev_0199</name>
</gene>
<evidence type="ECO:0000313" key="3">
    <source>
        <dbReference type="EMBL" id="ADI73129.1"/>
    </source>
</evidence>
<evidence type="ECO:0000313" key="4">
    <source>
        <dbReference type="Proteomes" id="UP000000391"/>
    </source>
</evidence>
<sequence>MDVVVMAGGRGTRLGMGEKPCVQLLGSPLISYVIDALEKADNIDNIYVAVSQATPNTEIYVSNQYQNRVNVIETAGGDYVGDMIYAVENAGIKEPVMIIMSDLALITPELIDKIVDEYRECGKPALSVHIPISVCKNLGIRPDTVFHRDGNLIVPTGVNILDGKYIRQEQDDHNLIMDHPELALNINTADDLERCKKKLLERSGQTSQ</sequence>
<dbReference type="PANTHER" id="PTHR19136:SF86">
    <property type="entry name" value="ADENOSYLCOBINAMIDE-PHOSPHATE GUANYLYLTRANSFERASE"/>
    <property type="match status" value="1"/>
</dbReference>
<dbReference type="RefSeq" id="WP_013193697.1">
    <property type="nucleotide sequence ID" value="NC_014253.1"/>
</dbReference>
<evidence type="ECO:0000256" key="1">
    <source>
        <dbReference type="ARBA" id="ARBA00022679"/>
    </source>
</evidence>
<keyword evidence="4" id="KW-1185">Reference proteome</keyword>
<dbReference type="STRING" id="644295.Metev_0199"/>
<dbReference type="HOGENOM" id="CLU_098907_0_0_2"/>
<dbReference type="KEGG" id="mev:Metev_0199"/>
<dbReference type="AlphaFoldDB" id="D7E6A7"/>
<dbReference type="Proteomes" id="UP000000391">
    <property type="component" value="Chromosome"/>
</dbReference>
<proteinExistence type="predicted"/>
<dbReference type="GO" id="GO:0016779">
    <property type="term" value="F:nucleotidyltransferase activity"/>
    <property type="evidence" value="ECO:0007669"/>
    <property type="project" value="UniProtKB-ARBA"/>
</dbReference>
<protein>
    <submittedName>
        <fullName evidence="3">4-diphosphocytidyl-2C-methyl-D-erythritol synthase</fullName>
    </submittedName>
</protein>
<dbReference type="InterPro" id="IPR025877">
    <property type="entry name" value="MobA-like_NTP_Trfase"/>
</dbReference>
<dbReference type="OrthoDB" id="9782at2157"/>
<dbReference type="Pfam" id="PF12804">
    <property type="entry name" value="NTP_transf_3"/>
    <property type="match status" value="1"/>
</dbReference>
<dbReference type="InterPro" id="IPR029044">
    <property type="entry name" value="Nucleotide-diphossugar_trans"/>
</dbReference>
<evidence type="ECO:0000259" key="2">
    <source>
        <dbReference type="Pfam" id="PF12804"/>
    </source>
</evidence>
<dbReference type="EMBL" id="CP002069">
    <property type="protein sequence ID" value="ADI73129.1"/>
    <property type="molecule type" value="Genomic_DNA"/>
</dbReference>
<feature type="domain" description="MobA-like NTP transferase" evidence="2">
    <location>
        <begin position="3"/>
        <end position="126"/>
    </location>
</feature>
<reference evidence="3 4" key="1">
    <citation type="submission" date="2010-06" db="EMBL/GenBank/DDBJ databases">
        <title>Complete sequence chromosome of Methanohalobium evestigatum Z-7303.</title>
        <authorList>
            <consortium name="US DOE Joint Genome Institute"/>
            <person name="Lucas S."/>
            <person name="Copeland A."/>
            <person name="Lapidus A."/>
            <person name="Cheng J.-F."/>
            <person name="Bruce D."/>
            <person name="Goodwin L."/>
            <person name="Pitluck S."/>
            <person name="Saunders E."/>
            <person name="Detter J.C."/>
            <person name="Han C."/>
            <person name="Tapia R."/>
            <person name="Land M."/>
            <person name="Hauser L."/>
            <person name="Kyrpides N."/>
            <person name="Mikhailova N."/>
            <person name="Sieprawska-Lupa M."/>
            <person name="Whitman W.B."/>
            <person name="Anderson I."/>
            <person name="Woyke T."/>
        </authorList>
    </citation>
    <scope>NUCLEOTIDE SEQUENCE [LARGE SCALE GENOMIC DNA]</scope>
    <source>
        <strain evidence="4">ATCC BAA-1072 / DSM 3721 / NBRC 107634 / OCM 161 / Z-7303</strain>
    </source>
</reference>
<accession>D7E6A7</accession>
<keyword evidence="1" id="KW-0808">Transferase</keyword>
<dbReference type="Gene3D" id="3.90.550.10">
    <property type="entry name" value="Spore Coat Polysaccharide Biosynthesis Protein SpsA, Chain A"/>
    <property type="match status" value="1"/>
</dbReference>
<dbReference type="SUPFAM" id="SSF53448">
    <property type="entry name" value="Nucleotide-diphospho-sugar transferases"/>
    <property type="match status" value="1"/>
</dbReference>
<organism evidence="3 4">
    <name type="scientific">Methanohalobium evestigatum (strain ATCC BAA-1072 / DSM 3721 / NBRC 107634 / OCM 161 / Z-7303)</name>
    <dbReference type="NCBI Taxonomy" id="644295"/>
    <lineage>
        <taxon>Archaea</taxon>
        <taxon>Methanobacteriati</taxon>
        <taxon>Methanobacteriota</taxon>
        <taxon>Stenosarchaea group</taxon>
        <taxon>Methanomicrobia</taxon>
        <taxon>Methanosarcinales</taxon>
        <taxon>Methanosarcinaceae</taxon>
        <taxon>Methanohalobium</taxon>
    </lineage>
</organism>
<dbReference type="GeneID" id="9345811"/>
<name>D7E6A7_METEZ</name>